<sequence length="69" mass="7708">MEAVEKGASLSNGKSNKKEIYTSALIDYDDMDKIVLKFQSPLSLNNNEIPEDIKMMEETSKIATQGKLI</sequence>
<evidence type="ECO:0000313" key="2">
    <source>
        <dbReference type="Proteomes" id="UP001165101"/>
    </source>
</evidence>
<evidence type="ECO:0000313" key="1">
    <source>
        <dbReference type="EMBL" id="GMF01341.1"/>
    </source>
</evidence>
<keyword evidence="2" id="KW-1185">Reference proteome</keyword>
<name>A0ACB5U512_CANBO</name>
<comment type="caution">
    <text evidence="1">The sequence shown here is derived from an EMBL/GenBank/DDBJ whole genome shotgun (WGS) entry which is preliminary data.</text>
</comment>
<organism evidence="1 2">
    <name type="scientific">Candida boidinii</name>
    <name type="common">Yeast</name>
    <dbReference type="NCBI Taxonomy" id="5477"/>
    <lineage>
        <taxon>Eukaryota</taxon>
        <taxon>Fungi</taxon>
        <taxon>Dikarya</taxon>
        <taxon>Ascomycota</taxon>
        <taxon>Saccharomycotina</taxon>
        <taxon>Pichiomycetes</taxon>
        <taxon>Pichiales</taxon>
        <taxon>Pichiaceae</taxon>
        <taxon>Ogataea</taxon>
        <taxon>Ogataea/Candida clade</taxon>
    </lineage>
</organism>
<proteinExistence type="predicted"/>
<dbReference type="Proteomes" id="UP001165101">
    <property type="component" value="Unassembled WGS sequence"/>
</dbReference>
<dbReference type="EMBL" id="BSXV01004856">
    <property type="protein sequence ID" value="GMF01341.1"/>
    <property type="molecule type" value="Genomic_DNA"/>
</dbReference>
<protein>
    <submittedName>
        <fullName evidence="1">Unnamed protein product</fullName>
    </submittedName>
</protein>
<gene>
    <name evidence="1" type="ORF">Cboi01_000581400</name>
</gene>
<reference evidence="1" key="1">
    <citation type="submission" date="2023-04" db="EMBL/GenBank/DDBJ databases">
        <title>Candida boidinii NBRC 1967.</title>
        <authorList>
            <person name="Ichikawa N."/>
            <person name="Sato H."/>
            <person name="Tonouchi N."/>
        </authorList>
    </citation>
    <scope>NUCLEOTIDE SEQUENCE</scope>
    <source>
        <strain evidence="1">NBRC 1967</strain>
    </source>
</reference>
<accession>A0ACB5U512</accession>